<feature type="region of interest" description="Disordered" evidence="1">
    <location>
        <begin position="1"/>
        <end position="207"/>
    </location>
</feature>
<dbReference type="InterPro" id="IPR033194">
    <property type="entry name" value="MFAP1"/>
</dbReference>
<dbReference type="PANTHER" id="PTHR15327">
    <property type="entry name" value="MICROFIBRIL-ASSOCIATED PROTEIN"/>
    <property type="match status" value="1"/>
</dbReference>
<name>A0A2P7Z460_9PEZI</name>
<evidence type="ECO:0000256" key="1">
    <source>
        <dbReference type="SAM" id="MobiDB-lite"/>
    </source>
</evidence>
<comment type="caution">
    <text evidence="3">The sequence shown here is derived from an EMBL/GenBank/DDBJ whole genome shotgun (WGS) entry which is preliminary data.</text>
</comment>
<dbReference type="Pfam" id="PF06991">
    <property type="entry name" value="MFAP1"/>
    <property type="match status" value="1"/>
</dbReference>
<dbReference type="STRING" id="40998.A0A2P7Z460"/>
<sequence>MPPKRMTANPLAAPRYRSGKPLPANEPSSESESESDSEDDAAPAPRQAPPKAASFPKISADLKSREAAATAAQAREAALRKKREEEEEGFVTASDTEESGNEDEDGSEESSEGEEDYSSEEDGGRRRFVAPTFVRKGARKEVDTREEERRREREAEEEERRRKQKVDEMLQGQIEREARERAEGRREWDEEEGLELEDVDDRDGVDPEAEHAAWKLRELKRVKREGEAIEVAEKEREEVERRRGLTREEREKEDSEWIEKQKEEREGRGKMSYMQKYFHKGAFFQEDGDEEVLEAKKRDIAGHRFEDDAVNRELLPQYMQIRDMTKLGKKGRTRYKDMRSEDTGSFGADLQDRRGRGDAGGRYKDGPSGANGVAVGERRPREDDRGGREEKRPRYD</sequence>
<gene>
    <name evidence="3" type="ORF">B9Z65_6956</name>
</gene>
<dbReference type="AlphaFoldDB" id="A0A2P7Z460"/>
<organism evidence="3 4">
    <name type="scientific">Elsinoe australis</name>
    <dbReference type="NCBI Taxonomy" id="40998"/>
    <lineage>
        <taxon>Eukaryota</taxon>
        <taxon>Fungi</taxon>
        <taxon>Dikarya</taxon>
        <taxon>Ascomycota</taxon>
        <taxon>Pezizomycotina</taxon>
        <taxon>Dothideomycetes</taxon>
        <taxon>Dothideomycetidae</taxon>
        <taxon>Myriangiales</taxon>
        <taxon>Elsinoaceae</taxon>
        <taxon>Elsinoe</taxon>
    </lineage>
</organism>
<feature type="compositionally biased region" description="Acidic residues" evidence="1">
    <location>
        <begin position="85"/>
        <end position="121"/>
    </location>
</feature>
<keyword evidence="4" id="KW-1185">Reference proteome</keyword>
<dbReference type="InterPro" id="IPR009730">
    <property type="entry name" value="MFAP1_C"/>
</dbReference>
<feature type="compositionally biased region" description="Acidic residues" evidence="1">
    <location>
        <begin position="189"/>
        <end position="201"/>
    </location>
</feature>
<feature type="domain" description="Micro-fibrillar-associated protein 1 C-terminal" evidence="2">
    <location>
        <begin position="118"/>
        <end position="343"/>
    </location>
</feature>
<reference evidence="3 4" key="1">
    <citation type="submission" date="2017-05" db="EMBL/GenBank/DDBJ databases">
        <title>Draft genome sequence of Elsinoe australis.</title>
        <authorList>
            <person name="Cheng Q."/>
        </authorList>
    </citation>
    <scope>NUCLEOTIDE SEQUENCE [LARGE SCALE GENOMIC DNA]</scope>
    <source>
        <strain evidence="3 4">NL1</strain>
    </source>
</reference>
<evidence type="ECO:0000313" key="3">
    <source>
        <dbReference type="EMBL" id="PSK43002.1"/>
    </source>
</evidence>
<feature type="compositionally biased region" description="Basic and acidic residues" evidence="1">
    <location>
        <begin position="350"/>
        <end position="365"/>
    </location>
</feature>
<dbReference type="EMBL" id="NHZQ01000331">
    <property type="protein sequence ID" value="PSK43002.1"/>
    <property type="molecule type" value="Genomic_DNA"/>
</dbReference>
<evidence type="ECO:0000313" key="4">
    <source>
        <dbReference type="Proteomes" id="UP000243723"/>
    </source>
</evidence>
<feature type="compositionally biased region" description="Basic and acidic residues" evidence="1">
    <location>
        <begin position="139"/>
        <end position="188"/>
    </location>
</feature>
<feature type="compositionally biased region" description="Acidic residues" evidence="1">
    <location>
        <begin position="29"/>
        <end position="41"/>
    </location>
</feature>
<feature type="region of interest" description="Disordered" evidence="1">
    <location>
        <begin position="323"/>
        <end position="396"/>
    </location>
</feature>
<evidence type="ECO:0000259" key="2">
    <source>
        <dbReference type="Pfam" id="PF06991"/>
    </source>
</evidence>
<feature type="region of interest" description="Disordered" evidence="1">
    <location>
        <begin position="233"/>
        <end position="269"/>
    </location>
</feature>
<accession>A0A2P7Z460</accession>
<feature type="compositionally biased region" description="Basic and acidic residues" evidence="1">
    <location>
        <begin position="376"/>
        <end position="396"/>
    </location>
</feature>
<dbReference type="Proteomes" id="UP000243723">
    <property type="component" value="Unassembled WGS sequence"/>
</dbReference>
<feature type="compositionally biased region" description="Low complexity" evidence="1">
    <location>
        <begin position="42"/>
        <end position="53"/>
    </location>
</feature>
<protein>
    <recommendedName>
        <fullName evidence="2">Micro-fibrillar-associated protein 1 C-terminal domain-containing protein</fullName>
    </recommendedName>
</protein>
<proteinExistence type="predicted"/>
<feature type="compositionally biased region" description="Low complexity" evidence="1">
    <location>
        <begin position="67"/>
        <end position="76"/>
    </location>
</feature>
<dbReference type="OrthoDB" id="1111734at2759"/>